<dbReference type="InterPro" id="IPR029052">
    <property type="entry name" value="Metallo-depent_PP-like"/>
</dbReference>
<dbReference type="InterPro" id="IPR004843">
    <property type="entry name" value="Calcineurin-like_PHP"/>
</dbReference>
<dbReference type="GO" id="GO:0008758">
    <property type="term" value="F:UDP-2,3-diacylglucosamine hydrolase activity"/>
    <property type="evidence" value="ECO:0007669"/>
    <property type="project" value="TreeGrafter"/>
</dbReference>
<dbReference type="CDD" id="cd07398">
    <property type="entry name" value="MPP_YbbF-LpxH"/>
    <property type="match status" value="1"/>
</dbReference>
<dbReference type="EMBL" id="CP029480">
    <property type="protein sequence ID" value="AWV97626.1"/>
    <property type="molecule type" value="Genomic_DNA"/>
</dbReference>
<protein>
    <submittedName>
        <fullName evidence="7">UDP-2,3-diacylglucosamine hydrolase</fullName>
    </submittedName>
</protein>
<evidence type="ECO:0000256" key="2">
    <source>
        <dbReference type="ARBA" id="ARBA00022519"/>
    </source>
</evidence>
<reference evidence="7 8" key="1">
    <citation type="submission" date="2018-05" db="EMBL/GenBank/DDBJ databases">
        <title>Complete genome sequence of Arcticibacterium luteifluviistationis SM1504T, a cytophagaceae bacterium isolated from Arctic surface seawater.</title>
        <authorList>
            <person name="Li Y."/>
            <person name="Qin Q.-L."/>
        </authorList>
    </citation>
    <scope>NUCLEOTIDE SEQUENCE [LARGE SCALE GENOMIC DNA]</scope>
    <source>
        <strain evidence="7 8">SM1504</strain>
    </source>
</reference>
<dbReference type="GO" id="GO:0046872">
    <property type="term" value="F:metal ion binding"/>
    <property type="evidence" value="ECO:0007669"/>
    <property type="project" value="UniProtKB-KW"/>
</dbReference>
<organism evidence="7 8">
    <name type="scientific">Arcticibacterium luteifluviistationis</name>
    <dbReference type="NCBI Taxonomy" id="1784714"/>
    <lineage>
        <taxon>Bacteria</taxon>
        <taxon>Pseudomonadati</taxon>
        <taxon>Bacteroidota</taxon>
        <taxon>Cytophagia</taxon>
        <taxon>Cytophagales</taxon>
        <taxon>Leadbetterellaceae</taxon>
        <taxon>Arcticibacterium</taxon>
    </lineage>
</organism>
<gene>
    <name evidence="7" type="ORF">DJ013_05385</name>
</gene>
<dbReference type="Proteomes" id="UP000249873">
    <property type="component" value="Chromosome"/>
</dbReference>
<dbReference type="OrthoDB" id="9802481at2"/>
<proteinExistence type="predicted"/>
<evidence type="ECO:0000256" key="3">
    <source>
        <dbReference type="ARBA" id="ARBA00022723"/>
    </source>
</evidence>
<evidence type="ECO:0000313" key="8">
    <source>
        <dbReference type="Proteomes" id="UP000249873"/>
    </source>
</evidence>
<dbReference type="KEGG" id="als:DJ013_05385"/>
<name>A0A2Z4G8Y6_9BACT</name>
<keyword evidence="3" id="KW-0479">Metal-binding</keyword>
<dbReference type="SUPFAM" id="SSF56300">
    <property type="entry name" value="Metallo-dependent phosphatases"/>
    <property type="match status" value="1"/>
</dbReference>
<evidence type="ECO:0000256" key="5">
    <source>
        <dbReference type="ARBA" id="ARBA00023211"/>
    </source>
</evidence>
<dbReference type="PANTHER" id="PTHR34990:SF2">
    <property type="entry name" value="BLL8164 PROTEIN"/>
    <property type="match status" value="1"/>
</dbReference>
<evidence type="ECO:0000256" key="4">
    <source>
        <dbReference type="ARBA" id="ARBA00023136"/>
    </source>
</evidence>
<dbReference type="GO" id="GO:0016020">
    <property type="term" value="C:membrane"/>
    <property type="evidence" value="ECO:0007669"/>
    <property type="project" value="GOC"/>
</dbReference>
<dbReference type="AlphaFoldDB" id="A0A2Z4G8Y6"/>
<dbReference type="Gene3D" id="3.60.21.10">
    <property type="match status" value="1"/>
</dbReference>
<dbReference type="RefSeq" id="WP_111370728.1">
    <property type="nucleotide sequence ID" value="NZ_CP029480.1"/>
</dbReference>
<keyword evidence="1" id="KW-1003">Cell membrane</keyword>
<evidence type="ECO:0000313" key="7">
    <source>
        <dbReference type="EMBL" id="AWV97626.1"/>
    </source>
</evidence>
<sequence length="283" mass="32843">MQKKYDFRTIVISDVHLGTAGSKAIEATKFIRDYSCERLILNGDIIDGWQLKKYGAWKKKHTAFIRAVLKTIEKDDTQVYYVRGNHDDFLDQFLPFSIGSNFKIVQELVLNSGENKFFITHGDVFDLVTKKAKWLAHIGDMGYTALLWLNKKYNQYRVFKGKPYYSLSKRVKNSIKMAVNYISDFEEQLSEMAKSKGCNGIICGHIHQPAIKTIDNIKYMNSGDWVENKSALVEDYSGNWEIVYDASHLHTDSLDELPIEFDVDMEEPDREFEESYSHIFELK</sequence>
<keyword evidence="2" id="KW-0997">Cell inner membrane</keyword>
<feature type="domain" description="Calcineurin-like phosphoesterase" evidence="6">
    <location>
        <begin position="8"/>
        <end position="209"/>
    </location>
</feature>
<dbReference type="GO" id="GO:0009245">
    <property type="term" value="P:lipid A biosynthetic process"/>
    <property type="evidence" value="ECO:0007669"/>
    <property type="project" value="TreeGrafter"/>
</dbReference>
<dbReference type="InterPro" id="IPR043461">
    <property type="entry name" value="LpxH-like"/>
</dbReference>
<accession>A0A2Z4G8Y6</accession>
<evidence type="ECO:0000256" key="1">
    <source>
        <dbReference type="ARBA" id="ARBA00022475"/>
    </source>
</evidence>
<evidence type="ECO:0000259" key="6">
    <source>
        <dbReference type="Pfam" id="PF00149"/>
    </source>
</evidence>
<keyword evidence="4" id="KW-0472">Membrane</keyword>
<dbReference type="PANTHER" id="PTHR34990">
    <property type="entry name" value="UDP-2,3-DIACYLGLUCOSAMINE HYDROLASE-RELATED"/>
    <property type="match status" value="1"/>
</dbReference>
<keyword evidence="8" id="KW-1185">Reference proteome</keyword>
<dbReference type="Pfam" id="PF00149">
    <property type="entry name" value="Metallophos"/>
    <property type="match status" value="1"/>
</dbReference>
<keyword evidence="5" id="KW-0464">Manganese</keyword>
<keyword evidence="7" id="KW-0378">Hydrolase</keyword>